<feature type="compositionally biased region" description="Polar residues" evidence="4">
    <location>
        <begin position="219"/>
        <end position="230"/>
    </location>
</feature>
<feature type="compositionally biased region" description="Basic and acidic residues" evidence="4">
    <location>
        <begin position="159"/>
        <end position="169"/>
    </location>
</feature>
<dbReference type="EMBL" id="NMUH01000351">
    <property type="protein sequence ID" value="MQL77451.1"/>
    <property type="molecule type" value="Genomic_DNA"/>
</dbReference>
<feature type="compositionally biased region" description="Basic residues" evidence="4">
    <location>
        <begin position="374"/>
        <end position="391"/>
    </location>
</feature>
<feature type="coiled-coil region" evidence="3">
    <location>
        <begin position="66"/>
        <end position="93"/>
    </location>
</feature>
<proteinExistence type="predicted"/>
<keyword evidence="1" id="KW-0539">Nucleus</keyword>
<evidence type="ECO:0000256" key="4">
    <source>
        <dbReference type="SAM" id="MobiDB-lite"/>
    </source>
</evidence>
<feature type="domain" description="WRC" evidence="5">
    <location>
        <begin position="178"/>
        <end position="222"/>
    </location>
</feature>
<keyword evidence="7" id="KW-1185">Reference proteome</keyword>
<keyword evidence="3" id="KW-0175">Coiled coil</keyword>
<feature type="region of interest" description="Disordered" evidence="4">
    <location>
        <begin position="219"/>
        <end position="391"/>
    </location>
</feature>
<dbReference type="InterPro" id="IPR014977">
    <property type="entry name" value="WRC_dom"/>
</dbReference>
<evidence type="ECO:0000256" key="3">
    <source>
        <dbReference type="SAM" id="Coils"/>
    </source>
</evidence>
<name>A0A843U1N4_COLES</name>
<dbReference type="OrthoDB" id="787182at2759"/>
<dbReference type="Pfam" id="PF08879">
    <property type="entry name" value="WRC"/>
    <property type="match status" value="1"/>
</dbReference>
<evidence type="ECO:0000313" key="7">
    <source>
        <dbReference type="Proteomes" id="UP000652761"/>
    </source>
</evidence>
<feature type="region of interest" description="Disordered" evidence="4">
    <location>
        <begin position="127"/>
        <end position="169"/>
    </location>
</feature>
<organism evidence="6 7">
    <name type="scientific">Colocasia esculenta</name>
    <name type="common">Wild taro</name>
    <name type="synonym">Arum esculentum</name>
    <dbReference type="NCBI Taxonomy" id="4460"/>
    <lineage>
        <taxon>Eukaryota</taxon>
        <taxon>Viridiplantae</taxon>
        <taxon>Streptophyta</taxon>
        <taxon>Embryophyta</taxon>
        <taxon>Tracheophyta</taxon>
        <taxon>Spermatophyta</taxon>
        <taxon>Magnoliopsida</taxon>
        <taxon>Liliopsida</taxon>
        <taxon>Araceae</taxon>
        <taxon>Aroideae</taxon>
        <taxon>Colocasieae</taxon>
        <taxon>Colocasia</taxon>
    </lineage>
</organism>
<dbReference type="AlphaFoldDB" id="A0A843U1N4"/>
<evidence type="ECO:0000256" key="2">
    <source>
        <dbReference type="PROSITE-ProRule" id="PRU01002"/>
    </source>
</evidence>
<gene>
    <name evidence="6" type="ORF">Taro_009867</name>
</gene>
<dbReference type="Proteomes" id="UP000652761">
    <property type="component" value="Unassembled WGS sequence"/>
</dbReference>
<accession>A0A843U1N4</accession>
<reference evidence="6" key="1">
    <citation type="submission" date="2017-07" db="EMBL/GenBank/DDBJ databases">
        <title>Taro Niue Genome Assembly and Annotation.</title>
        <authorList>
            <person name="Atibalentja N."/>
            <person name="Keating K."/>
            <person name="Fields C.J."/>
        </authorList>
    </citation>
    <scope>NUCLEOTIDE SEQUENCE</scope>
    <source>
        <strain evidence="6">Niue_2</strain>
        <tissue evidence="6">Leaf</tissue>
    </source>
</reference>
<feature type="compositionally biased region" description="Basic and acidic residues" evidence="4">
    <location>
        <begin position="264"/>
        <end position="281"/>
    </location>
</feature>
<evidence type="ECO:0000256" key="1">
    <source>
        <dbReference type="ARBA" id="ARBA00023242"/>
    </source>
</evidence>
<evidence type="ECO:0000313" key="6">
    <source>
        <dbReference type="EMBL" id="MQL77451.1"/>
    </source>
</evidence>
<dbReference type="PANTHER" id="PTHR34680">
    <property type="entry name" value="EXPRESSED PROTEIN"/>
    <property type="match status" value="1"/>
</dbReference>
<dbReference type="PANTHER" id="PTHR34680:SF3">
    <property type="entry name" value="EXPRESSED PROTEIN"/>
    <property type="match status" value="1"/>
</dbReference>
<feature type="compositionally biased region" description="Acidic residues" evidence="4">
    <location>
        <begin position="345"/>
        <end position="356"/>
    </location>
</feature>
<dbReference type="PROSITE" id="PS51667">
    <property type="entry name" value="WRC"/>
    <property type="match status" value="1"/>
</dbReference>
<sequence length="391" mass="42552">MRIRKHAARILSALSAPAQPRAPAAAPEAPAAPAGRELEMHVCELNQSPWDAMAFSPPRGEDLYDYQELEDMEEELNGLLAEATLSAQAVEEELAAVVSDASGCPTFIPAAQSSWRRQPKIEEMVEGAEEEEKRVRKIEAAKKRSSSQGTKRNKRKMASSRERVGAEQDKVKMELESGIAVTTCKKSDGKGWHCKRAAQRPHSLCEYHLTQVRSYYSNGSGSNHALQQHLQPPRKTHGGGIDAKQNAVFIPDKKKNTKKKATTAKKDDGSKGDIGDGGDGRARKKPTSDFYYYYSGFGPWRRGKRRSGGGEQEGGHVDAINSDDEGDGGAPRDGAPSRMPHDQGPDDLDDDDEDIDGGDHEAGGCDGGDEVPAGRRRGRKPIKARSLKSLL</sequence>
<feature type="compositionally biased region" description="Basic and acidic residues" evidence="4">
    <location>
        <begin position="131"/>
        <end position="142"/>
    </location>
</feature>
<comment type="caution">
    <text evidence="6">The sequence shown here is derived from an EMBL/GenBank/DDBJ whole genome shotgun (WGS) entry which is preliminary data.</text>
</comment>
<comment type="caution">
    <text evidence="2">Lacks conserved residue(s) required for the propagation of feature annotation.</text>
</comment>
<protein>
    <recommendedName>
        <fullName evidence="5">WRC domain-containing protein</fullName>
    </recommendedName>
</protein>
<evidence type="ECO:0000259" key="5">
    <source>
        <dbReference type="PROSITE" id="PS51667"/>
    </source>
</evidence>